<protein>
    <submittedName>
        <fullName evidence="1">Uncharacterized protein</fullName>
    </submittedName>
</protein>
<organism evidence="1 2">
    <name type="scientific">Thelephora ganbajun</name>
    <name type="common">Ganba fungus</name>
    <dbReference type="NCBI Taxonomy" id="370292"/>
    <lineage>
        <taxon>Eukaryota</taxon>
        <taxon>Fungi</taxon>
        <taxon>Dikarya</taxon>
        <taxon>Basidiomycota</taxon>
        <taxon>Agaricomycotina</taxon>
        <taxon>Agaricomycetes</taxon>
        <taxon>Thelephorales</taxon>
        <taxon>Thelephoraceae</taxon>
        <taxon>Thelephora</taxon>
    </lineage>
</organism>
<name>A0ACB6YZS7_THEGA</name>
<dbReference type="EMBL" id="MU118507">
    <property type="protein sequence ID" value="KAF9642376.1"/>
    <property type="molecule type" value="Genomic_DNA"/>
</dbReference>
<reference evidence="1" key="1">
    <citation type="submission" date="2019-10" db="EMBL/GenBank/DDBJ databases">
        <authorList>
            <consortium name="DOE Joint Genome Institute"/>
            <person name="Kuo A."/>
            <person name="Miyauchi S."/>
            <person name="Kiss E."/>
            <person name="Drula E."/>
            <person name="Kohler A."/>
            <person name="Sanchez-Garcia M."/>
            <person name="Andreopoulos B."/>
            <person name="Barry K.W."/>
            <person name="Bonito G."/>
            <person name="Buee M."/>
            <person name="Carver A."/>
            <person name="Chen C."/>
            <person name="Cichocki N."/>
            <person name="Clum A."/>
            <person name="Culley D."/>
            <person name="Crous P.W."/>
            <person name="Fauchery L."/>
            <person name="Girlanda M."/>
            <person name="Hayes R."/>
            <person name="Keri Z."/>
            <person name="Labutti K."/>
            <person name="Lipzen A."/>
            <person name="Lombard V."/>
            <person name="Magnuson J."/>
            <person name="Maillard F."/>
            <person name="Morin E."/>
            <person name="Murat C."/>
            <person name="Nolan M."/>
            <person name="Ohm R."/>
            <person name="Pangilinan J."/>
            <person name="Pereira M."/>
            <person name="Perotto S."/>
            <person name="Peter M."/>
            <person name="Riley R."/>
            <person name="Sitrit Y."/>
            <person name="Stielow B."/>
            <person name="Szollosi G."/>
            <person name="Zifcakova L."/>
            <person name="Stursova M."/>
            <person name="Spatafora J.W."/>
            <person name="Tedersoo L."/>
            <person name="Vaario L.-M."/>
            <person name="Yamada A."/>
            <person name="Yan M."/>
            <person name="Wang P."/>
            <person name="Xu J."/>
            <person name="Bruns T."/>
            <person name="Baldrian P."/>
            <person name="Vilgalys R."/>
            <person name="Henrissat B."/>
            <person name="Grigoriev I.V."/>
            <person name="Hibbett D."/>
            <person name="Nagy L.G."/>
            <person name="Martin F.M."/>
        </authorList>
    </citation>
    <scope>NUCLEOTIDE SEQUENCE</scope>
    <source>
        <strain evidence="1">P2</strain>
    </source>
</reference>
<evidence type="ECO:0000313" key="1">
    <source>
        <dbReference type="EMBL" id="KAF9642376.1"/>
    </source>
</evidence>
<proteinExistence type="predicted"/>
<evidence type="ECO:0000313" key="2">
    <source>
        <dbReference type="Proteomes" id="UP000886501"/>
    </source>
</evidence>
<accession>A0ACB6YZS7</accession>
<sequence length="255" mass="28720">MTLENNCTFISPHNQRVTCIDTRPHCKNGKPTPNSYGFEYPTMASLVDAVISQEDNEFPRCQYMSGCSFDDIIWQQAIGALKNLDHSCCGRDMADDEKVLFNLVSAGIVNHQEFDEPHKWLSRSIRYSAVIADYLWALYEAEHTRNNHLEAELNTLKGQVQLLSSQLLAVDCFLFNANTKVNNELKKDGERLNRHQGCVNLLQEKCQATLAQTLTGTNEVCKASHKDTHLVCLLVQYSSGTVVSSSDWQKQAIFG</sequence>
<reference evidence="1" key="2">
    <citation type="journal article" date="2020" name="Nat. Commun.">
        <title>Large-scale genome sequencing of mycorrhizal fungi provides insights into the early evolution of symbiotic traits.</title>
        <authorList>
            <person name="Miyauchi S."/>
            <person name="Kiss E."/>
            <person name="Kuo A."/>
            <person name="Drula E."/>
            <person name="Kohler A."/>
            <person name="Sanchez-Garcia M."/>
            <person name="Morin E."/>
            <person name="Andreopoulos B."/>
            <person name="Barry K.W."/>
            <person name="Bonito G."/>
            <person name="Buee M."/>
            <person name="Carver A."/>
            <person name="Chen C."/>
            <person name="Cichocki N."/>
            <person name="Clum A."/>
            <person name="Culley D."/>
            <person name="Crous P.W."/>
            <person name="Fauchery L."/>
            <person name="Girlanda M."/>
            <person name="Hayes R.D."/>
            <person name="Keri Z."/>
            <person name="LaButti K."/>
            <person name="Lipzen A."/>
            <person name="Lombard V."/>
            <person name="Magnuson J."/>
            <person name="Maillard F."/>
            <person name="Murat C."/>
            <person name="Nolan M."/>
            <person name="Ohm R.A."/>
            <person name="Pangilinan J."/>
            <person name="Pereira M.F."/>
            <person name="Perotto S."/>
            <person name="Peter M."/>
            <person name="Pfister S."/>
            <person name="Riley R."/>
            <person name="Sitrit Y."/>
            <person name="Stielow J.B."/>
            <person name="Szollosi G."/>
            <person name="Zifcakova L."/>
            <person name="Stursova M."/>
            <person name="Spatafora J.W."/>
            <person name="Tedersoo L."/>
            <person name="Vaario L.M."/>
            <person name="Yamada A."/>
            <person name="Yan M."/>
            <person name="Wang P."/>
            <person name="Xu J."/>
            <person name="Bruns T."/>
            <person name="Baldrian P."/>
            <person name="Vilgalys R."/>
            <person name="Dunand C."/>
            <person name="Henrissat B."/>
            <person name="Grigoriev I.V."/>
            <person name="Hibbett D."/>
            <person name="Nagy L.G."/>
            <person name="Martin F.M."/>
        </authorList>
    </citation>
    <scope>NUCLEOTIDE SEQUENCE</scope>
    <source>
        <strain evidence="1">P2</strain>
    </source>
</reference>
<dbReference type="Proteomes" id="UP000886501">
    <property type="component" value="Unassembled WGS sequence"/>
</dbReference>
<keyword evidence="2" id="KW-1185">Reference proteome</keyword>
<gene>
    <name evidence="1" type="ORF">BDM02DRAFT_3193382</name>
</gene>
<comment type="caution">
    <text evidence="1">The sequence shown here is derived from an EMBL/GenBank/DDBJ whole genome shotgun (WGS) entry which is preliminary data.</text>
</comment>